<dbReference type="Proteomes" id="UP000660680">
    <property type="component" value="Unassembled WGS sequence"/>
</dbReference>
<evidence type="ECO:0000256" key="1">
    <source>
        <dbReference type="SAM" id="SignalP"/>
    </source>
</evidence>
<gene>
    <name evidence="2" type="ORF">GCM10010171_46980</name>
</gene>
<comment type="caution">
    <text evidence="2">The sequence shown here is derived from an EMBL/GenBank/DDBJ whole genome shotgun (WGS) entry which is preliminary data.</text>
</comment>
<proteinExistence type="predicted"/>
<reference evidence="2" key="1">
    <citation type="journal article" date="2014" name="Int. J. Syst. Evol. Microbiol.">
        <title>Complete genome sequence of Corynebacterium casei LMG S-19264T (=DSM 44701T), isolated from a smear-ripened cheese.</title>
        <authorList>
            <consortium name="US DOE Joint Genome Institute (JGI-PGF)"/>
            <person name="Walter F."/>
            <person name="Albersmeier A."/>
            <person name="Kalinowski J."/>
            <person name="Ruckert C."/>
        </authorList>
    </citation>
    <scope>NUCLEOTIDE SEQUENCE</scope>
    <source>
        <strain evidence="2">JCM 3276</strain>
    </source>
</reference>
<feature type="signal peptide" evidence="1">
    <location>
        <begin position="1"/>
        <end position="32"/>
    </location>
</feature>
<dbReference type="EMBL" id="BMRB01000004">
    <property type="protein sequence ID" value="GGS46377.1"/>
    <property type="molecule type" value="Genomic_DNA"/>
</dbReference>
<dbReference type="AlphaFoldDB" id="A0A918GLM4"/>
<protein>
    <submittedName>
        <fullName evidence="2">Uncharacterized protein</fullName>
    </submittedName>
</protein>
<accession>A0A918GLM4</accession>
<keyword evidence="3" id="KW-1185">Reference proteome</keyword>
<evidence type="ECO:0000313" key="3">
    <source>
        <dbReference type="Proteomes" id="UP000660680"/>
    </source>
</evidence>
<organism evidence="2 3">
    <name type="scientific">Actinokineospora fastidiosa</name>
    <dbReference type="NCBI Taxonomy" id="1816"/>
    <lineage>
        <taxon>Bacteria</taxon>
        <taxon>Bacillati</taxon>
        <taxon>Actinomycetota</taxon>
        <taxon>Actinomycetes</taxon>
        <taxon>Pseudonocardiales</taxon>
        <taxon>Pseudonocardiaceae</taxon>
        <taxon>Actinokineospora</taxon>
    </lineage>
</organism>
<sequence length="143" mass="16074">MTERRGSAMSFTRRLVLLVAVLLTMGTTSATASVEWEVNYALPGTPPDSVSCTSDSFYAGVVCWEAHGDIVWVYSGYTHVTAWWWNYYPSDSVLHRQGKCVSNRSGWAYCNKNMHERSLIALRACDSPDQDDRLCSSIIRPRA</sequence>
<feature type="chain" id="PRO_5037609961" evidence="1">
    <location>
        <begin position="33"/>
        <end position="143"/>
    </location>
</feature>
<name>A0A918GLM4_9PSEU</name>
<reference evidence="2" key="2">
    <citation type="submission" date="2020-09" db="EMBL/GenBank/DDBJ databases">
        <authorList>
            <person name="Sun Q."/>
            <person name="Ohkuma M."/>
        </authorList>
    </citation>
    <scope>NUCLEOTIDE SEQUENCE</scope>
    <source>
        <strain evidence="2">JCM 3276</strain>
    </source>
</reference>
<evidence type="ECO:0000313" key="2">
    <source>
        <dbReference type="EMBL" id="GGS46377.1"/>
    </source>
</evidence>
<keyword evidence="1" id="KW-0732">Signal</keyword>